<dbReference type="PANTHER" id="PTHR36836">
    <property type="entry name" value="COLANIC ACID BIOSYNTHESIS PROTEIN WCAK"/>
    <property type="match status" value="1"/>
</dbReference>
<dbReference type="KEGG" id="mcau:MIT9_P1701"/>
<gene>
    <name evidence="2" type="ORF">MIT9_P1701</name>
</gene>
<evidence type="ECO:0000313" key="3">
    <source>
        <dbReference type="Proteomes" id="UP001321825"/>
    </source>
</evidence>
<reference evidence="3" key="1">
    <citation type="journal article" date="2024" name="Int. J. Syst. Evol. Microbiol.">
        <title>Methylomarinovum tepidoasis sp. nov., a moderately thermophilic methanotroph of the family Methylothermaceae isolated from a deep-sea hydrothermal field.</title>
        <authorList>
            <person name="Hirayama H."/>
            <person name="Takaki Y."/>
            <person name="Abe M."/>
            <person name="Miyazaki M."/>
            <person name="Uematsu K."/>
            <person name="Matsui Y."/>
            <person name="Takai K."/>
        </authorList>
    </citation>
    <scope>NUCLEOTIDE SEQUENCE [LARGE SCALE GENOMIC DNA]</scope>
    <source>
        <strain evidence="3">IT-9</strain>
    </source>
</reference>
<organism evidence="2 3">
    <name type="scientific">Methylomarinovum caldicuralii</name>
    <dbReference type="NCBI Taxonomy" id="438856"/>
    <lineage>
        <taxon>Bacteria</taxon>
        <taxon>Pseudomonadati</taxon>
        <taxon>Pseudomonadota</taxon>
        <taxon>Gammaproteobacteria</taxon>
        <taxon>Methylococcales</taxon>
        <taxon>Methylothermaceae</taxon>
        <taxon>Methylomarinovum</taxon>
    </lineage>
</organism>
<name>A0AAU9C9A2_9GAMM</name>
<protein>
    <submittedName>
        <fullName evidence="2">Colanic acid/amylovoran biosynthesis protein</fullName>
    </submittedName>
</protein>
<dbReference type="Pfam" id="PF04230">
    <property type="entry name" value="PS_pyruv_trans"/>
    <property type="match status" value="1"/>
</dbReference>
<dbReference type="InterPro" id="IPR007345">
    <property type="entry name" value="Polysacch_pyruvyl_Trfase"/>
</dbReference>
<dbReference type="AlphaFoldDB" id="A0AAU9C9A2"/>
<proteinExistence type="predicted"/>
<accession>A0AAU9C9A2</accession>
<feature type="domain" description="Polysaccharide pyruvyl transferase" evidence="1">
    <location>
        <begin position="2"/>
        <end position="302"/>
    </location>
</feature>
<keyword evidence="3" id="KW-1185">Reference proteome</keyword>
<sequence>MLLATLHMLKQHGVHKIGILTYNISDKYTLDPNITHYQMRDFFRFKSEEGLLRFVAHAQKHTHFYLIGADVMDGYYSRAETIAKIELARVAALCGLKTTLLGFSFNANPDEACVNALKTFPDHVNVNARDPVSHRRLSKHLGRNILFSADLAFLLPPDTSRSAVRNLVDQLLSLKREGRILVGINVSYLILGKAPTLANIDSLLAQVRSTLLEIATLKQNISFVLIPHDLRGPMNDRVLSERLAAGLEGQLGKNQIVHLAEPLNSAETKAVCAQLDAAFTCRMHFGIACLSQGVPIAAIGYQGKFEGLMELFGLEGLLLPDAIRLDLDAFSTVLRRLIENRLELQTIVRSKLDAVYRLAANNFSS</sequence>
<dbReference type="EMBL" id="AP024714">
    <property type="protein sequence ID" value="BCX82116.1"/>
    <property type="molecule type" value="Genomic_DNA"/>
</dbReference>
<evidence type="ECO:0000313" key="2">
    <source>
        <dbReference type="EMBL" id="BCX82116.1"/>
    </source>
</evidence>
<dbReference type="Proteomes" id="UP001321825">
    <property type="component" value="Chromosome"/>
</dbReference>
<evidence type="ECO:0000259" key="1">
    <source>
        <dbReference type="Pfam" id="PF04230"/>
    </source>
</evidence>
<dbReference type="PANTHER" id="PTHR36836:SF1">
    <property type="entry name" value="COLANIC ACID BIOSYNTHESIS PROTEIN WCAK"/>
    <property type="match status" value="1"/>
</dbReference>